<proteinExistence type="predicted"/>
<organism evidence="8 9">
    <name type="scientific">Candidatus Gallimonas intestinavium</name>
    <dbReference type="NCBI Taxonomy" id="2838603"/>
    <lineage>
        <taxon>Bacteria</taxon>
        <taxon>Bacillati</taxon>
        <taxon>Bacillota</taxon>
        <taxon>Clostridia</taxon>
        <taxon>Candidatus Gallimonas</taxon>
    </lineage>
</organism>
<dbReference type="EMBL" id="DXBB01000031">
    <property type="protein sequence ID" value="HIZ72223.1"/>
    <property type="molecule type" value="Genomic_DNA"/>
</dbReference>
<dbReference type="InterPro" id="IPR003838">
    <property type="entry name" value="ABC3_permease_C"/>
</dbReference>
<sequence length="673" mass="73999">MRTYLKTLIRMFQKHLMRFLSIIFIVVVSVGLISGVGSSGEVIERSLAEAYRDQNISDLIVKSTAQTGFTEEQIAAVRARYGKENVNTGNSLDVAVSIGGSERTVRLYFLEEIPTVNMPWARSGKDFSALDKESEFLSLHVESSKTLQTVEEGTSFTLDFKDIMEQLAEQGGSAITGLTETFLGYVGSVEVTSAGTLLSPIIFGVEGEPSYIQEEGAEIPDVANALSSLNTISTALYFSYDIVPTFGEVLEGQGFEENVIKLMLSLAGMDYDEKLVPLGDLYIAFPERGLFEPYGGSYEELVEAEKEALYDLLGDDIEFISLKENFSINSLHSYAGKVTAISAVLMVAFIFVTALVVLSNMTRLMEEERPQIACLRTLGYGGFAILFKYLLFAAIGTGIGGTGAYFVGVGLTAFVYYVFNYNYAMPPMTSVATSLYFLITFSCIVIATLTATLIAGGRMVREKPADLLRAKPPKAGRKVFLERIPILWNRLSFKYKSTMRNVLRYHYRFSMTVISVACSMGIALAGLALLDLCLFHDGFGSAALIGLAAVIVIFAGLLTMVVIYTLTNINISERNREIATLMVLGYYDREVAGYIYREVYINTIVGILFGFPMGIFLIIILFKVINVGSLAGVSWFVWPVAAVIVLLFTALVTLILRRKIVGIDMNESLKANE</sequence>
<evidence type="ECO:0000256" key="5">
    <source>
        <dbReference type="ARBA" id="ARBA00023136"/>
    </source>
</evidence>
<evidence type="ECO:0000256" key="2">
    <source>
        <dbReference type="ARBA" id="ARBA00022475"/>
    </source>
</evidence>
<dbReference type="PANTHER" id="PTHR30287:SF1">
    <property type="entry name" value="INNER MEMBRANE PROTEIN"/>
    <property type="match status" value="1"/>
</dbReference>
<feature type="domain" description="ABC3 transporter permease C-terminal" evidence="7">
    <location>
        <begin position="344"/>
        <end position="448"/>
    </location>
</feature>
<gene>
    <name evidence="8" type="ORF">H9964_01430</name>
</gene>
<dbReference type="Proteomes" id="UP000824102">
    <property type="component" value="Unassembled WGS sequence"/>
</dbReference>
<evidence type="ECO:0000256" key="3">
    <source>
        <dbReference type="ARBA" id="ARBA00022692"/>
    </source>
</evidence>
<evidence type="ECO:0000313" key="8">
    <source>
        <dbReference type="EMBL" id="HIZ72223.1"/>
    </source>
</evidence>
<reference evidence="8" key="2">
    <citation type="submission" date="2021-04" db="EMBL/GenBank/DDBJ databases">
        <authorList>
            <person name="Gilroy R."/>
        </authorList>
    </citation>
    <scope>NUCLEOTIDE SEQUENCE</scope>
    <source>
        <strain evidence="8">ChiW7-2402</strain>
    </source>
</reference>
<dbReference type="AlphaFoldDB" id="A0A9D2G2Y0"/>
<comment type="subcellular location">
    <subcellularLocation>
        <location evidence="1">Cell membrane</location>
        <topology evidence="1">Multi-pass membrane protein</topology>
    </subcellularLocation>
</comment>
<feature type="transmembrane region" description="Helical" evidence="6">
    <location>
        <begin position="599"/>
        <end position="624"/>
    </location>
</feature>
<name>A0A9D2G2Y0_9FIRM</name>
<feature type="transmembrane region" description="Helical" evidence="6">
    <location>
        <begin position="338"/>
        <end position="358"/>
    </location>
</feature>
<evidence type="ECO:0000259" key="7">
    <source>
        <dbReference type="Pfam" id="PF02687"/>
    </source>
</evidence>
<dbReference type="GO" id="GO:0005886">
    <property type="term" value="C:plasma membrane"/>
    <property type="evidence" value="ECO:0007669"/>
    <property type="project" value="UniProtKB-SubCell"/>
</dbReference>
<feature type="transmembrane region" description="Helical" evidence="6">
    <location>
        <begin position="378"/>
        <end position="399"/>
    </location>
</feature>
<evidence type="ECO:0000256" key="4">
    <source>
        <dbReference type="ARBA" id="ARBA00022989"/>
    </source>
</evidence>
<dbReference type="PANTHER" id="PTHR30287">
    <property type="entry name" value="MEMBRANE COMPONENT OF PREDICTED ABC SUPERFAMILY METABOLITE UPTAKE TRANSPORTER"/>
    <property type="match status" value="1"/>
</dbReference>
<evidence type="ECO:0000256" key="1">
    <source>
        <dbReference type="ARBA" id="ARBA00004651"/>
    </source>
</evidence>
<accession>A0A9D2G2Y0</accession>
<evidence type="ECO:0000256" key="6">
    <source>
        <dbReference type="SAM" id="Phobius"/>
    </source>
</evidence>
<feature type="domain" description="ABC3 transporter permease C-terminal" evidence="7">
    <location>
        <begin position="550"/>
        <end position="660"/>
    </location>
</feature>
<keyword evidence="4 6" id="KW-1133">Transmembrane helix</keyword>
<keyword evidence="3 6" id="KW-0812">Transmembrane</keyword>
<dbReference type="InterPro" id="IPR038766">
    <property type="entry name" value="Membrane_comp_ABC_pdt"/>
</dbReference>
<dbReference type="Pfam" id="PF02687">
    <property type="entry name" value="FtsX"/>
    <property type="match status" value="2"/>
</dbReference>
<reference evidence="8" key="1">
    <citation type="journal article" date="2021" name="PeerJ">
        <title>Extensive microbial diversity within the chicken gut microbiome revealed by metagenomics and culture.</title>
        <authorList>
            <person name="Gilroy R."/>
            <person name="Ravi A."/>
            <person name="Getino M."/>
            <person name="Pursley I."/>
            <person name="Horton D.L."/>
            <person name="Alikhan N.F."/>
            <person name="Baker D."/>
            <person name="Gharbi K."/>
            <person name="Hall N."/>
            <person name="Watson M."/>
            <person name="Adriaenssens E.M."/>
            <person name="Foster-Nyarko E."/>
            <person name="Jarju S."/>
            <person name="Secka A."/>
            <person name="Antonio M."/>
            <person name="Oren A."/>
            <person name="Chaudhuri R.R."/>
            <person name="La Ragione R."/>
            <person name="Hildebrand F."/>
            <person name="Pallen M.J."/>
        </authorList>
    </citation>
    <scope>NUCLEOTIDE SEQUENCE</scope>
    <source>
        <strain evidence="8">ChiW7-2402</strain>
    </source>
</reference>
<comment type="caution">
    <text evidence="8">The sequence shown here is derived from an EMBL/GenBank/DDBJ whole genome shotgun (WGS) entry which is preliminary data.</text>
</comment>
<feature type="transmembrane region" description="Helical" evidence="6">
    <location>
        <begin position="435"/>
        <end position="455"/>
    </location>
</feature>
<keyword evidence="2" id="KW-1003">Cell membrane</keyword>
<feature type="transmembrane region" description="Helical" evidence="6">
    <location>
        <begin position="542"/>
        <end position="566"/>
    </location>
</feature>
<keyword evidence="5 6" id="KW-0472">Membrane</keyword>
<feature type="transmembrane region" description="Helical" evidence="6">
    <location>
        <begin position="505"/>
        <end position="530"/>
    </location>
</feature>
<evidence type="ECO:0000313" key="9">
    <source>
        <dbReference type="Proteomes" id="UP000824102"/>
    </source>
</evidence>
<protein>
    <submittedName>
        <fullName evidence="8">ABC transporter permease</fullName>
    </submittedName>
</protein>
<feature type="transmembrane region" description="Helical" evidence="6">
    <location>
        <begin position="636"/>
        <end position="656"/>
    </location>
</feature>